<organism evidence="3 4">
    <name type="scientific">Oryza sativa subsp. japonica</name>
    <name type="common">Rice</name>
    <dbReference type="NCBI Taxonomy" id="39947"/>
    <lineage>
        <taxon>Eukaryota</taxon>
        <taxon>Viridiplantae</taxon>
        <taxon>Streptophyta</taxon>
        <taxon>Embryophyta</taxon>
        <taxon>Tracheophyta</taxon>
        <taxon>Spermatophyta</taxon>
        <taxon>Magnoliopsida</taxon>
        <taxon>Liliopsida</taxon>
        <taxon>Poales</taxon>
        <taxon>Poaceae</taxon>
        <taxon>BOP clade</taxon>
        <taxon>Oryzoideae</taxon>
        <taxon>Oryzeae</taxon>
        <taxon>Oryzinae</taxon>
        <taxon>Oryza</taxon>
        <taxon>Oryza sativa</taxon>
    </lineage>
</organism>
<reference evidence="3 4" key="2">
    <citation type="journal article" date="2013" name="Plant Cell Physiol.">
        <title>Rice Annotation Project Database (RAP-DB): an integrative and interactive database for rice genomics.</title>
        <authorList>
            <person name="Sakai H."/>
            <person name="Lee S.S."/>
            <person name="Tanaka T."/>
            <person name="Numa H."/>
            <person name="Kim J."/>
            <person name="Kawahara Y."/>
            <person name="Wakimoto H."/>
            <person name="Yang C.C."/>
            <person name="Iwamoto M."/>
            <person name="Abe T."/>
            <person name="Yamada Y."/>
            <person name="Muto A."/>
            <person name="Inokuchi H."/>
            <person name="Ikemura T."/>
            <person name="Matsumoto T."/>
            <person name="Sasaki T."/>
            <person name="Itoh T."/>
        </authorList>
    </citation>
    <scope>NUCLEOTIDE SEQUENCE [LARGE SCALE GENOMIC DNA]</scope>
    <source>
        <strain evidence="4">cv. Nipponbare</strain>
    </source>
</reference>
<feature type="transmembrane region" description="Helical" evidence="2">
    <location>
        <begin position="20"/>
        <end position="37"/>
    </location>
</feature>
<sequence>MAPPQPPARRVVAPRYVPRRGMVLRAVFAVLLSWLLRRRRHHRRHRRRPRRHGGGGGVVEPAPPDQPNAAG</sequence>
<keyword evidence="4" id="KW-1185">Reference proteome</keyword>
<dbReference type="AlphaFoldDB" id="A0A0P0WU96"/>
<gene>
    <name evidence="3" type="ordered locus">Os06g0207950</name>
    <name evidence="3" type="ORF">OSNPB_060207950</name>
</gene>
<feature type="region of interest" description="Disordered" evidence="1">
    <location>
        <begin position="39"/>
        <end position="71"/>
    </location>
</feature>
<evidence type="ECO:0000313" key="3">
    <source>
        <dbReference type="EMBL" id="BAS96716.1"/>
    </source>
</evidence>
<evidence type="ECO:0000256" key="2">
    <source>
        <dbReference type="SAM" id="Phobius"/>
    </source>
</evidence>
<evidence type="ECO:0000313" key="4">
    <source>
        <dbReference type="Proteomes" id="UP000059680"/>
    </source>
</evidence>
<dbReference type="Gramene" id="Os06t0207950-00">
    <property type="protein sequence ID" value="Os06t0207950-00"/>
    <property type="gene ID" value="Os06g0207950"/>
</dbReference>
<protein>
    <submittedName>
        <fullName evidence="3">Os06g0207950 protein</fullName>
    </submittedName>
</protein>
<feature type="compositionally biased region" description="Basic residues" evidence="1">
    <location>
        <begin position="39"/>
        <end position="53"/>
    </location>
</feature>
<dbReference type="PaxDb" id="39947-A0A0P0WU96"/>
<reference evidence="4" key="1">
    <citation type="journal article" date="2005" name="Nature">
        <title>The map-based sequence of the rice genome.</title>
        <authorList>
            <consortium name="International rice genome sequencing project (IRGSP)"/>
            <person name="Matsumoto T."/>
            <person name="Wu J."/>
            <person name="Kanamori H."/>
            <person name="Katayose Y."/>
            <person name="Fujisawa M."/>
            <person name="Namiki N."/>
            <person name="Mizuno H."/>
            <person name="Yamamoto K."/>
            <person name="Antonio B.A."/>
            <person name="Baba T."/>
            <person name="Sakata K."/>
            <person name="Nagamura Y."/>
            <person name="Aoki H."/>
            <person name="Arikawa K."/>
            <person name="Arita K."/>
            <person name="Bito T."/>
            <person name="Chiden Y."/>
            <person name="Fujitsuka N."/>
            <person name="Fukunaka R."/>
            <person name="Hamada M."/>
            <person name="Harada C."/>
            <person name="Hayashi A."/>
            <person name="Hijishita S."/>
            <person name="Honda M."/>
            <person name="Hosokawa S."/>
            <person name="Ichikawa Y."/>
            <person name="Idonuma A."/>
            <person name="Iijima M."/>
            <person name="Ikeda M."/>
            <person name="Ikeno M."/>
            <person name="Ito K."/>
            <person name="Ito S."/>
            <person name="Ito T."/>
            <person name="Ito Y."/>
            <person name="Ito Y."/>
            <person name="Iwabuchi A."/>
            <person name="Kamiya K."/>
            <person name="Karasawa W."/>
            <person name="Kurita K."/>
            <person name="Katagiri S."/>
            <person name="Kikuta A."/>
            <person name="Kobayashi H."/>
            <person name="Kobayashi N."/>
            <person name="Machita K."/>
            <person name="Maehara T."/>
            <person name="Masukawa M."/>
            <person name="Mizubayashi T."/>
            <person name="Mukai Y."/>
            <person name="Nagasaki H."/>
            <person name="Nagata Y."/>
            <person name="Naito S."/>
            <person name="Nakashima M."/>
            <person name="Nakama Y."/>
            <person name="Nakamichi Y."/>
            <person name="Nakamura M."/>
            <person name="Meguro A."/>
            <person name="Negishi M."/>
            <person name="Ohta I."/>
            <person name="Ohta T."/>
            <person name="Okamoto M."/>
            <person name="Ono N."/>
            <person name="Saji S."/>
            <person name="Sakaguchi M."/>
            <person name="Sakai K."/>
            <person name="Shibata M."/>
            <person name="Shimokawa T."/>
            <person name="Song J."/>
            <person name="Takazaki Y."/>
            <person name="Terasawa K."/>
            <person name="Tsugane M."/>
            <person name="Tsuji K."/>
            <person name="Ueda S."/>
            <person name="Waki K."/>
            <person name="Yamagata H."/>
            <person name="Yamamoto M."/>
            <person name="Yamamoto S."/>
            <person name="Yamane H."/>
            <person name="Yoshiki S."/>
            <person name="Yoshihara R."/>
            <person name="Yukawa K."/>
            <person name="Zhong H."/>
            <person name="Yano M."/>
            <person name="Yuan Q."/>
            <person name="Ouyang S."/>
            <person name="Liu J."/>
            <person name="Jones K.M."/>
            <person name="Gansberger K."/>
            <person name="Moffat K."/>
            <person name="Hill J."/>
            <person name="Bera J."/>
            <person name="Fadrosh D."/>
            <person name="Jin S."/>
            <person name="Johri S."/>
            <person name="Kim M."/>
            <person name="Overton L."/>
            <person name="Reardon M."/>
            <person name="Tsitrin T."/>
            <person name="Vuong H."/>
            <person name="Weaver B."/>
            <person name="Ciecko A."/>
            <person name="Tallon L."/>
            <person name="Jackson J."/>
            <person name="Pai G."/>
            <person name="Aken S.V."/>
            <person name="Utterback T."/>
            <person name="Reidmuller S."/>
            <person name="Feldblyum T."/>
            <person name="Hsiao J."/>
            <person name="Zismann V."/>
            <person name="Iobst S."/>
            <person name="de Vazeille A.R."/>
            <person name="Buell C.R."/>
            <person name="Ying K."/>
            <person name="Li Y."/>
            <person name="Lu T."/>
            <person name="Huang Y."/>
            <person name="Zhao Q."/>
            <person name="Feng Q."/>
            <person name="Zhang L."/>
            <person name="Zhu J."/>
            <person name="Weng Q."/>
            <person name="Mu J."/>
            <person name="Lu Y."/>
            <person name="Fan D."/>
            <person name="Liu Y."/>
            <person name="Guan J."/>
            <person name="Zhang Y."/>
            <person name="Yu S."/>
            <person name="Liu X."/>
            <person name="Zhang Y."/>
            <person name="Hong G."/>
            <person name="Han B."/>
            <person name="Choisne N."/>
            <person name="Demange N."/>
            <person name="Orjeda G."/>
            <person name="Samain S."/>
            <person name="Cattolico L."/>
            <person name="Pelletier E."/>
            <person name="Couloux A."/>
            <person name="Segurens B."/>
            <person name="Wincker P."/>
            <person name="D'Hont A."/>
            <person name="Scarpelli C."/>
            <person name="Weissenbach J."/>
            <person name="Salanoubat M."/>
            <person name="Quetier F."/>
            <person name="Yu Y."/>
            <person name="Kim H.R."/>
            <person name="Rambo T."/>
            <person name="Currie J."/>
            <person name="Collura K."/>
            <person name="Luo M."/>
            <person name="Yang T."/>
            <person name="Ammiraju J.S.S."/>
            <person name="Engler F."/>
            <person name="Soderlund C."/>
            <person name="Wing R.A."/>
            <person name="Palmer L.E."/>
            <person name="de la Bastide M."/>
            <person name="Spiegel L."/>
            <person name="Nascimento L."/>
            <person name="Zutavern T."/>
            <person name="O'Shaughnessy A."/>
            <person name="Dike S."/>
            <person name="Dedhia N."/>
            <person name="Preston R."/>
            <person name="Balija V."/>
            <person name="McCombie W.R."/>
            <person name="Chow T."/>
            <person name="Chen H."/>
            <person name="Chung M."/>
            <person name="Chen C."/>
            <person name="Shaw J."/>
            <person name="Wu H."/>
            <person name="Hsiao K."/>
            <person name="Chao Y."/>
            <person name="Chu M."/>
            <person name="Cheng C."/>
            <person name="Hour A."/>
            <person name="Lee P."/>
            <person name="Lin S."/>
            <person name="Lin Y."/>
            <person name="Liou J."/>
            <person name="Liu S."/>
            <person name="Hsing Y."/>
            <person name="Raghuvanshi S."/>
            <person name="Mohanty A."/>
            <person name="Bharti A.K."/>
            <person name="Gaur A."/>
            <person name="Gupta V."/>
            <person name="Kumar D."/>
            <person name="Ravi V."/>
            <person name="Vij S."/>
            <person name="Kapur A."/>
            <person name="Khurana P."/>
            <person name="Khurana P."/>
            <person name="Khurana J.P."/>
            <person name="Tyagi A.K."/>
            <person name="Gaikwad K."/>
            <person name="Singh A."/>
            <person name="Dalal V."/>
            <person name="Srivastava S."/>
            <person name="Dixit A."/>
            <person name="Pal A.K."/>
            <person name="Ghazi I.A."/>
            <person name="Yadav M."/>
            <person name="Pandit A."/>
            <person name="Bhargava A."/>
            <person name="Sureshbabu K."/>
            <person name="Batra K."/>
            <person name="Sharma T.R."/>
            <person name="Mohapatra T."/>
            <person name="Singh N.K."/>
            <person name="Messing J."/>
            <person name="Nelson A.B."/>
            <person name="Fuks G."/>
            <person name="Kavchok S."/>
            <person name="Keizer G."/>
            <person name="Linton E."/>
            <person name="Llaca V."/>
            <person name="Song R."/>
            <person name="Tanyolac B."/>
            <person name="Young S."/>
            <person name="Ho-Il K."/>
            <person name="Hahn J.H."/>
            <person name="Sangsakoo G."/>
            <person name="Vanavichit A."/>
            <person name="de Mattos Luiz.A.T."/>
            <person name="Zimmer P.D."/>
            <person name="Malone G."/>
            <person name="Dellagostin O."/>
            <person name="de Oliveira A.C."/>
            <person name="Bevan M."/>
            <person name="Bancroft I."/>
            <person name="Minx P."/>
            <person name="Cordum H."/>
            <person name="Wilson R."/>
            <person name="Cheng Z."/>
            <person name="Jin W."/>
            <person name="Jiang J."/>
            <person name="Leong S.A."/>
            <person name="Iwama H."/>
            <person name="Gojobori T."/>
            <person name="Itoh T."/>
            <person name="Niimura Y."/>
            <person name="Fujii Y."/>
            <person name="Habara T."/>
            <person name="Sakai H."/>
            <person name="Sato Y."/>
            <person name="Wilson G."/>
            <person name="Kumar K."/>
            <person name="McCouch S."/>
            <person name="Juretic N."/>
            <person name="Hoen D."/>
            <person name="Wright S."/>
            <person name="Bruskiewich R."/>
            <person name="Bureau T."/>
            <person name="Miyao A."/>
            <person name="Hirochika H."/>
            <person name="Nishikawa T."/>
            <person name="Kadowaki K."/>
            <person name="Sugiura M."/>
            <person name="Burr B."/>
            <person name="Sasaki T."/>
        </authorList>
    </citation>
    <scope>NUCLEOTIDE SEQUENCE [LARGE SCALE GENOMIC DNA]</scope>
    <source>
        <strain evidence="4">cv. Nipponbare</strain>
    </source>
</reference>
<evidence type="ECO:0000256" key="1">
    <source>
        <dbReference type="SAM" id="MobiDB-lite"/>
    </source>
</evidence>
<dbReference type="Proteomes" id="UP000059680">
    <property type="component" value="Chromosome 6"/>
</dbReference>
<dbReference type="EMBL" id="AP014962">
    <property type="protein sequence ID" value="BAS96716.1"/>
    <property type="molecule type" value="Genomic_DNA"/>
</dbReference>
<keyword evidence="2" id="KW-0812">Transmembrane</keyword>
<keyword evidence="2" id="KW-1133">Transmembrane helix</keyword>
<accession>A0A0P0WU96</accession>
<proteinExistence type="predicted"/>
<name>A0A0P0WU96_ORYSJ</name>
<keyword evidence="2" id="KW-0472">Membrane</keyword>
<feature type="compositionally biased region" description="Pro residues" evidence="1">
    <location>
        <begin position="61"/>
        <end position="71"/>
    </location>
</feature>
<dbReference type="InParanoid" id="A0A0P0WU96"/>
<reference evidence="3 4" key="3">
    <citation type="journal article" date="2013" name="Rice">
        <title>Improvement of the Oryza sativa Nipponbare reference genome using next generation sequence and optical map data.</title>
        <authorList>
            <person name="Kawahara Y."/>
            <person name="de la Bastide M."/>
            <person name="Hamilton J.P."/>
            <person name="Kanamori H."/>
            <person name="McCombie W.R."/>
            <person name="Ouyang S."/>
            <person name="Schwartz D.C."/>
            <person name="Tanaka T."/>
            <person name="Wu J."/>
            <person name="Zhou S."/>
            <person name="Childs K.L."/>
            <person name="Davidson R.M."/>
            <person name="Lin H."/>
            <person name="Quesada-Ocampo L."/>
            <person name="Vaillancourt B."/>
            <person name="Sakai H."/>
            <person name="Lee S.S."/>
            <person name="Kim J."/>
            <person name="Numa H."/>
            <person name="Itoh T."/>
            <person name="Buell C.R."/>
            <person name="Matsumoto T."/>
        </authorList>
    </citation>
    <scope>NUCLEOTIDE SEQUENCE [LARGE SCALE GENOMIC DNA]</scope>
    <source>
        <strain evidence="4">cv. Nipponbare</strain>
    </source>
</reference>